<sequence>MPRRRPTLGPRASSARRWRRCMPGSPRASRPTEARVPPAQRSPSWSARSRPPRPRRGRGTGRAQGPRRPGRARPSRARGFLDLGDLQELRDDIGAVAQAAEDTSAGLQTLARDVAFERAALSEYRQEQGALSGKVAAAARSVGEVRDAVEGWRAQADARCQRHEQQLADLGEFDRRFLEQWKRRAEAQERGRALAASGHGRGRRWHGGRHEGQEQLPRGSTAP</sequence>
<organism evidence="2 3">
    <name type="scientific">Prorocentrum cordatum</name>
    <dbReference type="NCBI Taxonomy" id="2364126"/>
    <lineage>
        <taxon>Eukaryota</taxon>
        <taxon>Sar</taxon>
        <taxon>Alveolata</taxon>
        <taxon>Dinophyceae</taxon>
        <taxon>Prorocentrales</taxon>
        <taxon>Prorocentraceae</taxon>
        <taxon>Prorocentrum</taxon>
    </lineage>
</organism>
<protein>
    <recommendedName>
        <fullName evidence="4">Biogenesis of lysosome-related organelles complex 1 subunit 5</fullName>
    </recommendedName>
</protein>
<feature type="compositionally biased region" description="Basic residues" evidence="1">
    <location>
        <begin position="50"/>
        <end position="59"/>
    </location>
</feature>
<evidence type="ECO:0000313" key="3">
    <source>
        <dbReference type="Proteomes" id="UP001189429"/>
    </source>
</evidence>
<evidence type="ECO:0008006" key="4">
    <source>
        <dbReference type="Google" id="ProtNLM"/>
    </source>
</evidence>
<dbReference type="Proteomes" id="UP001189429">
    <property type="component" value="Unassembled WGS sequence"/>
</dbReference>
<evidence type="ECO:0000256" key="1">
    <source>
        <dbReference type="SAM" id="MobiDB-lite"/>
    </source>
</evidence>
<accession>A0ABN9R2G9</accession>
<reference evidence="2" key="1">
    <citation type="submission" date="2023-10" db="EMBL/GenBank/DDBJ databases">
        <authorList>
            <person name="Chen Y."/>
            <person name="Shah S."/>
            <person name="Dougan E. K."/>
            <person name="Thang M."/>
            <person name="Chan C."/>
        </authorList>
    </citation>
    <scope>NUCLEOTIDE SEQUENCE [LARGE SCALE GENOMIC DNA]</scope>
</reference>
<gene>
    <name evidence="2" type="ORF">PCOR1329_LOCUS16709</name>
</gene>
<keyword evidence="3" id="KW-1185">Reference proteome</keyword>
<evidence type="ECO:0000313" key="2">
    <source>
        <dbReference type="EMBL" id="CAK0812411.1"/>
    </source>
</evidence>
<dbReference type="EMBL" id="CAUYUJ010005135">
    <property type="protein sequence ID" value="CAK0812411.1"/>
    <property type="molecule type" value="Genomic_DNA"/>
</dbReference>
<proteinExistence type="predicted"/>
<feature type="region of interest" description="Disordered" evidence="1">
    <location>
        <begin position="188"/>
        <end position="223"/>
    </location>
</feature>
<name>A0ABN9R2G9_9DINO</name>
<comment type="caution">
    <text evidence="2">The sequence shown here is derived from an EMBL/GenBank/DDBJ whole genome shotgun (WGS) entry which is preliminary data.</text>
</comment>
<feature type="region of interest" description="Disordered" evidence="1">
    <location>
        <begin position="1"/>
        <end position="79"/>
    </location>
</feature>
<feature type="compositionally biased region" description="Low complexity" evidence="1">
    <location>
        <begin position="37"/>
        <end position="49"/>
    </location>
</feature>